<organism evidence="9 10">
    <name type="scientific">Novosphingobium sediminis</name>
    <dbReference type="NCBI Taxonomy" id="707214"/>
    <lineage>
        <taxon>Bacteria</taxon>
        <taxon>Pseudomonadati</taxon>
        <taxon>Pseudomonadota</taxon>
        <taxon>Alphaproteobacteria</taxon>
        <taxon>Sphingomonadales</taxon>
        <taxon>Sphingomonadaceae</taxon>
        <taxon>Novosphingobium</taxon>
    </lineage>
</organism>
<evidence type="ECO:0000313" key="10">
    <source>
        <dbReference type="Proteomes" id="UP000321464"/>
    </source>
</evidence>
<dbReference type="PRINTS" id="PR00160">
    <property type="entry name" value="GLUTAREDOXIN"/>
</dbReference>
<gene>
    <name evidence="9" type="primary">grx</name>
    <name evidence="9" type="ORF">NSE01_25880</name>
</gene>
<evidence type="ECO:0000256" key="1">
    <source>
        <dbReference type="ARBA" id="ARBA00002549"/>
    </source>
</evidence>
<dbReference type="InterPro" id="IPR011900">
    <property type="entry name" value="GRX_bact"/>
</dbReference>
<evidence type="ECO:0000256" key="7">
    <source>
        <dbReference type="RuleBase" id="RU364065"/>
    </source>
</evidence>
<dbReference type="RefSeq" id="WP_147160087.1">
    <property type="nucleotide sequence ID" value="NZ_BJYR01000017.1"/>
</dbReference>
<evidence type="ECO:0000313" key="9">
    <source>
        <dbReference type="EMBL" id="GEO00756.1"/>
    </source>
</evidence>
<dbReference type="CDD" id="cd03418">
    <property type="entry name" value="GRX_GRXb_1_3_like"/>
    <property type="match status" value="1"/>
</dbReference>
<evidence type="ECO:0000256" key="4">
    <source>
        <dbReference type="ARBA" id="ARBA00022982"/>
    </source>
</evidence>
<dbReference type="InterPro" id="IPR011767">
    <property type="entry name" value="GLR_AS"/>
</dbReference>
<dbReference type="AlphaFoldDB" id="A0A512AM41"/>
<dbReference type="PANTHER" id="PTHR45694">
    <property type="entry name" value="GLUTAREDOXIN 2"/>
    <property type="match status" value="1"/>
</dbReference>
<dbReference type="GO" id="GO:0045454">
    <property type="term" value="P:cell redox homeostasis"/>
    <property type="evidence" value="ECO:0007669"/>
    <property type="project" value="InterPro"/>
</dbReference>
<dbReference type="SUPFAM" id="SSF52833">
    <property type="entry name" value="Thioredoxin-like"/>
    <property type="match status" value="1"/>
</dbReference>
<keyword evidence="3 7" id="KW-0813">Transport</keyword>
<evidence type="ECO:0000256" key="3">
    <source>
        <dbReference type="ARBA" id="ARBA00022448"/>
    </source>
</evidence>
<dbReference type="PROSITE" id="PS00195">
    <property type="entry name" value="GLUTAREDOXIN_1"/>
    <property type="match status" value="1"/>
</dbReference>
<comment type="caution">
    <text evidence="9">The sequence shown here is derived from an EMBL/GenBank/DDBJ whole genome shotgun (WGS) entry which is preliminary data.</text>
</comment>
<dbReference type="InterPro" id="IPR036249">
    <property type="entry name" value="Thioredoxin-like_sf"/>
</dbReference>
<proteinExistence type="inferred from homology"/>
<comment type="similarity">
    <text evidence="2 7">Belongs to the glutaredoxin family.</text>
</comment>
<keyword evidence="4 7" id="KW-0249">Electron transport</keyword>
<dbReference type="GO" id="GO:0034599">
    <property type="term" value="P:cellular response to oxidative stress"/>
    <property type="evidence" value="ECO:0007669"/>
    <property type="project" value="TreeGrafter"/>
</dbReference>
<dbReference type="EMBL" id="BJYR01000017">
    <property type="protein sequence ID" value="GEO00756.1"/>
    <property type="molecule type" value="Genomic_DNA"/>
</dbReference>
<dbReference type="GO" id="GO:0015038">
    <property type="term" value="F:glutathione disulfide oxidoreductase activity"/>
    <property type="evidence" value="ECO:0007669"/>
    <property type="project" value="UniProtKB-UniRule"/>
</dbReference>
<sequence>MSEAANPVATVEIYTKWGCPYCSRALALLGRKGANVTEYDITFGGEKRTEMLERAPGAMTVPQIFINGQHVGGSDDLAALESAGKLDPMLAA</sequence>
<keyword evidence="5" id="KW-1015">Disulfide bond</keyword>
<dbReference type="NCBIfam" id="TIGR02181">
    <property type="entry name" value="GRX_bact"/>
    <property type="match status" value="1"/>
</dbReference>
<dbReference type="PROSITE" id="PS51354">
    <property type="entry name" value="GLUTAREDOXIN_2"/>
    <property type="match status" value="1"/>
</dbReference>
<dbReference type="PANTHER" id="PTHR45694:SF18">
    <property type="entry name" value="GLUTAREDOXIN-1-RELATED"/>
    <property type="match status" value="1"/>
</dbReference>
<dbReference type="GO" id="GO:0005737">
    <property type="term" value="C:cytoplasm"/>
    <property type="evidence" value="ECO:0007669"/>
    <property type="project" value="TreeGrafter"/>
</dbReference>
<feature type="domain" description="Glutaredoxin" evidence="8">
    <location>
        <begin position="11"/>
        <end position="71"/>
    </location>
</feature>
<accession>A0A512AM41</accession>
<keyword evidence="6 7" id="KW-0676">Redox-active center</keyword>
<dbReference type="InterPro" id="IPR002109">
    <property type="entry name" value="Glutaredoxin"/>
</dbReference>
<evidence type="ECO:0000256" key="6">
    <source>
        <dbReference type="ARBA" id="ARBA00023284"/>
    </source>
</evidence>
<reference evidence="9 10" key="1">
    <citation type="submission" date="2019-07" db="EMBL/GenBank/DDBJ databases">
        <title>Whole genome shotgun sequence of Novosphingobium sediminis NBRC 106119.</title>
        <authorList>
            <person name="Hosoyama A."/>
            <person name="Uohara A."/>
            <person name="Ohji S."/>
            <person name="Ichikawa N."/>
        </authorList>
    </citation>
    <scope>NUCLEOTIDE SEQUENCE [LARGE SCALE GENOMIC DNA]</scope>
    <source>
        <strain evidence="9 10">NBRC 106119</strain>
    </source>
</reference>
<dbReference type="Pfam" id="PF00462">
    <property type="entry name" value="Glutaredoxin"/>
    <property type="match status" value="1"/>
</dbReference>
<evidence type="ECO:0000259" key="8">
    <source>
        <dbReference type="Pfam" id="PF00462"/>
    </source>
</evidence>
<dbReference type="Gene3D" id="3.40.30.10">
    <property type="entry name" value="Glutaredoxin"/>
    <property type="match status" value="1"/>
</dbReference>
<dbReference type="OrthoDB" id="9814618at2"/>
<dbReference type="InterPro" id="IPR014025">
    <property type="entry name" value="Glutaredoxin_subgr"/>
</dbReference>
<keyword evidence="10" id="KW-1185">Reference proteome</keyword>
<evidence type="ECO:0000256" key="5">
    <source>
        <dbReference type="ARBA" id="ARBA00023157"/>
    </source>
</evidence>
<comment type="function">
    <text evidence="1 7">Has a glutathione-disulfide oxidoreductase activity in the presence of NADPH and glutathione reductase. Reduces low molecular weight disulfides and proteins.</text>
</comment>
<dbReference type="Proteomes" id="UP000321464">
    <property type="component" value="Unassembled WGS sequence"/>
</dbReference>
<keyword evidence="7" id="KW-0963">Cytoplasm</keyword>
<protein>
    <recommendedName>
        <fullName evidence="7">Glutaredoxin</fullName>
    </recommendedName>
</protein>
<evidence type="ECO:0000256" key="2">
    <source>
        <dbReference type="ARBA" id="ARBA00007787"/>
    </source>
</evidence>
<name>A0A512AM41_9SPHN</name>